<keyword evidence="3" id="KW-1185">Reference proteome</keyword>
<dbReference type="InterPro" id="IPR038607">
    <property type="entry name" value="PhoD-like_sf"/>
</dbReference>
<dbReference type="InterPro" id="IPR018946">
    <property type="entry name" value="PhoD-like_MPP"/>
</dbReference>
<dbReference type="SUPFAM" id="SSF56300">
    <property type="entry name" value="Metallo-dependent phosphatases"/>
    <property type="match status" value="1"/>
</dbReference>
<reference evidence="2 3" key="1">
    <citation type="submission" date="2019-10" db="EMBL/GenBank/DDBJ databases">
        <title>Streptomyces sp. strain GY16 isolated from leaves of Broussonetia papyrifera.</title>
        <authorList>
            <person name="Mo P."/>
        </authorList>
    </citation>
    <scope>NUCLEOTIDE SEQUENCE [LARGE SCALE GENOMIC DNA]</scope>
    <source>
        <strain evidence="2 3">GY16</strain>
    </source>
</reference>
<gene>
    <name evidence="2" type="ORF">F9278_15975</name>
</gene>
<dbReference type="PANTHER" id="PTHR33987:SF1">
    <property type="entry name" value="CALCINEURIN-LIKE METALLO-PHOSPHOESTERASE SUPERFAMILY PROTEIN"/>
    <property type="match status" value="1"/>
</dbReference>
<dbReference type="RefSeq" id="WP_152168940.1">
    <property type="nucleotide sequence ID" value="NZ_CP045096.1"/>
</dbReference>
<dbReference type="KEGG" id="sphv:F9278_15975"/>
<dbReference type="Pfam" id="PF09423">
    <property type="entry name" value="PhoD"/>
    <property type="match status" value="1"/>
</dbReference>
<sequence length="1042" mass="110945">MSVTHVWVGATTHTSAWVRGKVTGTSTRLAVSLASSLSAPAYFGPVVPTADGIASLQATGLQPGVRYYYALEDDGVLDTTFSGTFRTHPVAAGERASFTFGAAGDAGLTGAPDDSYITSAVSNNPVFDTMRAQSAAQDWLFFSHLGDLHYRNIAVATAATYRTAYDDNLTFNGTLGANARQGRFFRDTAMTYVWDDHDYGPNNSDRTATGNATANSVYRERVPHYTLPSASTINQSWQVGRILFVASDVRSARDPNSDPQSPTKTMLGSAQKTWMENLLAANAGGAEALVWITPSRWLADGTGTDTWNSFLHERDQLIEMFGDTGWLDRMIQLTADQHNLSLCSGPGNPWGGFPVYMFASMDSDYSTLDPLYDLGAVAGRQQYGTVQVRDRGHTIEFEGTGWINGVPWRSHTAYAHIGNPILALDYATHLKAPFRPSVGVDGTVNDVTAARQDGGEARVFEADGPRGTNTVGSYPDSVTVQVASDDQLADQASWRVHLGTSPDARIPEVHVDLAKAGNTGAVADAVAGASLGNKLNITHPPEDLPPDDVELIVEGYSERIGEHEWAWQANTTPGRPWDVLEIAQDRGAGDVVEDFEDATLNVVVTNGGSLPWLRTNAQFHAGAWSFRSGAISNNQTSDAVVTVPAGASTLTFWYRTSSESAGAGFEGDRLLVLVDGVQVLRAQGATGWTQFTVSVASTSAVTFRYIKDNSAASGEDAVYIDDMAFTVPLSYLAGPDRPNRWDTSRSLLVNAVTAAATQFVVHTPPDGIRDRAPWIQSSGITALFPGHFPVDLALGGEVVRCTACTPSSLDQFGRSASSGWGSATVGGAWSTSGGSASDYDVNGSVGRHSHGTRNVFRITSLNSLSLADVEVRASITLPVVPTGDTMSAFLLARGDIAAGSYYFARLLVSTASTVQLSIRKRLPAETLLATAPHTLPFTAGATYKVRLQIEGTTVRAKAWPVAGIEPEDWEVSVTDTSLASGVVGCGSFITTGNTNVLPVVFSFDEFEVFPQVMTVRRAINGVEKPHAAGAPVSLAQPAPLGL</sequence>
<dbReference type="PANTHER" id="PTHR33987">
    <property type="entry name" value="CALCINEURIN-LIKE METALLO-PHOSPHOESTERASE SUPERFAMILY PROTEIN"/>
    <property type="match status" value="1"/>
</dbReference>
<dbReference type="EMBL" id="CP045096">
    <property type="protein sequence ID" value="QFQ97464.1"/>
    <property type="molecule type" value="Genomic_DNA"/>
</dbReference>
<dbReference type="Gene3D" id="2.60.120.260">
    <property type="entry name" value="Galactose-binding domain-like"/>
    <property type="match status" value="1"/>
</dbReference>
<feature type="domain" description="PhoD-like phosphatase metallophosphatase" evidence="1">
    <location>
        <begin position="154"/>
        <end position="340"/>
    </location>
</feature>
<dbReference type="Gene3D" id="3.60.21.70">
    <property type="entry name" value="PhoD-like phosphatase"/>
    <property type="match status" value="1"/>
</dbReference>
<dbReference type="Proteomes" id="UP000327294">
    <property type="component" value="Chromosome"/>
</dbReference>
<accession>A0A5P8K344</accession>
<evidence type="ECO:0000313" key="2">
    <source>
        <dbReference type="EMBL" id="QFQ97464.1"/>
    </source>
</evidence>
<dbReference type="AlphaFoldDB" id="A0A5P8K344"/>
<organism evidence="2 3">
    <name type="scientific">Streptomyces phaeolivaceus</name>
    <dbReference type="NCBI Taxonomy" id="2653200"/>
    <lineage>
        <taxon>Bacteria</taxon>
        <taxon>Bacillati</taxon>
        <taxon>Actinomycetota</taxon>
        <taxon>Actinomycetes</taxon>
        <taxon>Kitasatosporales</taxon>
        <taxon>Streptomycetaceae</taxon>
        <taxon>Streptomyces</taxon>
    </lineage>
</organism>
<protein>
    <recommendedName>
        <fullName evidence="1">PhoD-like phosphatase metallophosphatase domain-containing protein</fullName>
    </recommendedName>
</protein>
<name>A0A5P8K344_9ACTN</name>
<proteinExistence type="predicted"/>
<evidence type="ECO:0000313" key="3">
    <source>
        <dbReference type="Proteomes" id="UP000327294"/>
    </source>
</evidence>
<dbReference type="InterPro" id="IPR029052">
    <property type="entry name" value="Metallo-depent_PP-like"/>
</dbReference>
<evidence type="ECO:0000259" key="1">
    <source>
        <dbReference type="Pfam" id="PF09423"/>
    </source>
</evidence>